<keyword evidence="8" id="KW-1185">Reference proteome</keyword>
<dbReference type="Proteomes" id="UP000192343">
    <property type="component" value="Unassembled WGS sequence"/>
</dbReference>
<dbReference type="Pfam" id="PF02690">
    <property type="entry name" value="Na_Pi_cotrans"/>
    <property type="match status" value="2"/>
</dbReference>
<feature type="transmembrane region" description="Helical" evidence="6">
    <location>
        <begin position="143"/>
        <end position="161"/>
    </location>
</feature>
<organism evidence="7 8">
    <name type="scientific">Marispirochaeta aestuarii</name>
    <dbReference type="NCBI Taxonomy" id="1963862"/>
    <lineage>
        <taxon>Bacteria</taxon>
        <taxon>Pseudomonadati</taxon>
        <taxon>Spirochaetota</taxon>
        <taxon>Spirochaetia</taxon>
        <taxon>Spirochaetales</taxon>
        <taxon>Spirochaetaceae</taxon>
        <taxon>Marispirochaeta</taxon>
    </lineage>
</organism>
<keyword evidence="2" id="KW-1003">Cell membrane</keyword>
<dbReference type="NCBIfam" id="TIGR00704">
    <property type="entry name" value="NaPi_cotrn_rel"/>
    <property type="match status" value="1"/>
</dbReference>
<feature type="transmembrane region" description="Helical" evidence="6">
    <location>
        <begin position="298"/>
        <end position="319"/>
    </location>
</feature>
<evidence type="ECO:0000313" key="8">
    <source>
        <dbReference type="Proteomes" id="UP000192343"/>
    </source>
</evidence>
<evidence type="ECO:0000256" key="2">
    <source>
        <dbReference type="ARBA" id="ARBA00022475"/>
    </source>
</evidence>
<dbReference type="RefSeq" id="WP_083049611.1">
    <property type="nucleotide sequence ID" value="NZ_MWQY01000007.1"/>
</dbReference>
<feature type="transmembrane region" description="Helical" evidence="6">
    <location>
        <begin position="190"/>
        <end position="218"/>
    </location>
</feature>
<protein>
    <submittedName>
        <fullName evidence="7">Uncharacterized protein</fullName>
    </submittedName>
</protein>
<dbReference type="SUPFAM" id="SSF109755">
    <property type="entry name" value="PhoU-like"/>
    <property type="match status" value="1"/>
</dbReference>
<dbReference type="EMBL" id="MWQY01000007">
    <property type="protein sequence ID" value="ORC35860.1"/>
    <property type="molecule type" value="Genomic_DNA"/>
</dbReference>
<accession>A0A1Y1RYX6</accession>
<dbReference type="PANTHER" id="PTHR10010:SF46">
    <property type="entry name" value="SODIUM-DEPENDENT PHOSPHATE TRANSPORT PROTEIN 2B"/>
    <property type="match status" value="1"/>
</dbReference>
<dbReference type="InterPro" id="IPR004633">
    <property type="entry name" value="NaPi_cotrn-rel/YqeW-like"/>
</dbReference>
<keyword evidence="4 6" id="KW-1133">Transmembrane helix</keyword>
<reference evidence="7 8" key="1">
    <citation type="submission" date="2017-03" db="EMBL/GenBank/DDBJ databases">
        <title>Draft Genome sequence of Marispirochaeta sp. strain JC444.</title>
        <authorList>
            <person name="Shivani Y."/>
            <person name="Subhash Y."/>
            <person name="Sasikala C."/>
            <person name="Ramana C."/>
        </authorList>
    </citation>
    <scope>NUCLEOTIDE SEQUENCE [LARGE SCALE GENOMIC DNA]</scope>
    <source>
        <strain evidence="7 8">JC444</strain>
    </source>
</reference>
<keyword evidence="5 6" id="KW-0472">Membrane</keyword>
<evidence type="ECO:0000313" key="7">
    <source>
        <dbReference type="EMBL" id="ORC35860.1"/>
    </source>
</evidence>
<evidence type="ECO:0000256" key="5">
    <source>
        <dbReference type="ARBA" id="ARBA00023136"/>
    </source>
</evidence>
<proteinExistence type="predicted"/>
<feature type="transmembrane region" description="Helical" evidence="6">
    <location>
        <begin position="6"/>
        <end position="26"/>
    </location>
</feature>
<evidence type="ECO:0000256" key="4">
    <source>
        <dbReference type="ARBA" id="ARBA00022989"/>
    </source>
</evidence>
<dbReference type="InterPro" id="IPR038078">
    <property type="entry name" value="PhoU-like_sf"/>
</dbReference>
<evidence type="ECO:0000256" key="3">
    <source>
        <dbReference type="ARBA" id="ARBA00022692"/>
    </source>
</evidence>
<comment type="caution">
    <text evidence="7">The sequence shown here is derived from an EMBL/GenBank/DDBJ whole genome shotgun (WGS) entry which is preliminary data.</text>
</comment>
<feature type="transmembrane region" description="Helical" evidence="6">
    <location>
        <begin position="46"/>
        <end position="68"/>
    </location>
</feature>
<dbReference type="InterPro" id="IPR003841">
    <property type="entry name" value="Na/Pi_transpt"/>
</dbReference>
<feature type="transmembrane region" description="Helical" evidence="6">
    <location>
        <begin position="224"/>
        <end position="249"/>
    </location>
</feature>
<feature type="transmembrane region" description="Helical" evidence="6">
    <location>
        <begin position="74"/>
        <end position="93"/>
    </location>
</feature>
<comment type="subcellular location">
    <subcellularLocation>
        <location evidence="1">Cell membrane</location>
        <topology evidence="1">Multi-pass membrane protein</topology>
    </subcellularLocation>
</comment>
<evidence type="ECO:0000256" key="6">
    <source>
        <dbReference type="SAM" id="Phobius"/>
    </source>
</evidence>
<evidence type="ECO:0000256" key="1">
    <source>
        <dbReference type="ARBA" id="ARBA00004651"/>
    </source>
</evidence>
<feature type="transmembrane region" description="Helical" evidence="6">
    <location>
        <begin position="261"/>
        <end position="286"/>
    </location>
</feature>
<dbReference type="GO" id="GO:0005436">
    <property type="term" value="F:sodium:phosphate symporter activity"/>
    <property type="evidence" value="ECO:0007669"/>
    <property type="project" value="InterPro"/>
</dbReference>
<dbReference type="Gene3D" id="1.20.58.220">
    <property type="entry name" value="Phosphate transport system protein phou homolog 2, domain 2"/>
    <property type="match status" value="1"/>
</dbReference>
<keyword evidence="3 6" id="KW-0812">Transmembrane</keyword>
<dbReference type="AlphaFoldDB" id="A0A1Y1RYX6"/>
<gene>
    <name evidence="7" type="ORF">B4O97_07255</name>
</gene>
<feature type="transmembrane region" description="Helical" evidence="6">
    <location>
        <begin position="105"/>
        <end position="131"/>
    </location>
</feature>
<dbReference type="NCBIfam" id="NF037997">
    <property type="entry name" value="Na_Pi_symport"/>
    <property type="match status" value="1"/>
</dbReference>
<sequence length="560" mass="61334">MDWSALLYNPVLILLRVLGGLGIFLYGMQTMSEGIHKWAGPRLHGVVQGLTSTPLSAIVTGAGVTALIQSSSATTVVLVSMVNAGLIPLRNAIAVVMGANIGTTFTAWAVSLLGFSLDISSFALPAIAISLPFRFSRRERNKRFALILLGFGLLFLGINEMKTGMSALDQSDFISRVLLIFPEKGLGTRLIFILVGAGLSVVLQSSSAAITLTLTMVYLGQLPFSLAAAIVLGENVGTTLTAYFAALEMSVEARRCARSHLLFNIFGVIWMFFLLNPMIVLLDILVPGSLSNPPGTTFHLAAFHSLFNIVNTLLLAGFIPQIEKLVIRLIPDRKTDLPEGGALAWISGNLPEARDANLIIAGGAVLKLSREVRIMADYVINFFEPSLDERQELSALIEKKEQSVDGMEESILTHLSECALQNLSEEQAQWVAARMRIIGEYERIADGLVNIHNLSEKLLRKKSGAGSESVDQILEIAFAVRDFLEYISTLLDHAVADREMELARTMEEEIIRFRNKLDKISRKRIKSGGNLKGELLFMEIVRRFETIGDDCISIAKDLSR</sequence>
<dbReference type="PANTHER" id="PTHR10010">
    <property type="entry name" value="SOLUTE CARRIER FAMILY 34 SODIUM PHOSPHATE , MEMBER 2-RELATED"/>
    <property type="match status" value="1"/>
</dbReference>
<dbReference type="GO" id="GO:0044341">
    <property type="term" value="P:sodium-dependent phosphate transport"/>
    <property type="evidence" value="ECO:0007669"/>
    <property type="project" value="InterPro"/>
</dbReference>
<dbReference type="STRING" id="1963862.B4O97_07255"/>
<name>A0A1Y1RYX6_9SPIO</name>
<dbReference type="GO" id="GO:0005886">
    <property type="term" value="C:plasma membrane"/>
    <property type="evidence" value="ECO:0007669"/>
    <property type="project" value="UniProtKB-SubCell"/>
</dbReference>
<dbReference type="OrthoDB" id="9763003at2"/>